<comment type="caution">
    <text evidence="2">The sequence shown here is derived from an EMBL/GenBank/DDBJ whole genome shotgun (WGS) entry which is preliminary data.</text>
</comment>
<dbReference type="PANTHER" id="PTHR36445:SF1">
    <property type="entry name" value="GTP CYCLOHYDROLASE MPTA"/>
    <property type="match status" value="1"/>
</dbReference>
<dbReference type="EMBL" id="VTDN01000003">
    <property type="protein sequence ID" value="MEB5476240.1"/>
    <property type="molecule type" value="Genomic_DNA"/>
</dbReference>
<dbReference type="Pfam" id="PF02649">
    <property type="entry name" value="GCHY-1"/>
    <property type="match status" value="1"/>
</dbReference>
<accession>A0ABU6DQX2</accession>
<evidence type="ECO:0000256" key="1">
    <source>
        <dbReference type="ARBA" id="ARBA00022801"/>
    </source>
</evidence>
<evidence type="ECO:0000313" key="2">
    <source>
        <dbReference type="EMBL" id="MEB5476240.1"/>
    </source>
</evidence>
<dbReference type="Proteomes" id="UP001339883">
    <property type="component" value="Unassembled WGS sequence"/>
</dbReference>
<keyword evidence="1" id="KW-0378">Hydrolase</keyword>
<sequence length="303" mass="34329">MPLPDISKNHLALHTYPLTWVGMENIALPLTYLDIPIECLIDIHINLPKAKVKGIHINLPKAKVKGIHMSRLYLELQKLRHLDQASLQKTLQDIQTTHQDCNTNEVRLNMQFNLPLQRISIKTEGLSGWKYYKIQLTALLKANVFSMTASIDIDYSSTCPCSASLSRQLLKEQFCNDFSKNSHLNPQDVALWLEKNGSIATPHSQRSIASITLNNHLDFMTIIDLIEKTLQTATQTAVKRADEQAFAQRNGENLMFVEDAARRIGHALASKNYEGWNIKVTHQESLHSHNAVAYLDEITLKEA</sequence>
<dbReference type="Gene3D" id="3.10.270.10">
    <property type="entry name" value="Urate Oxidase"/>
    <property type="match status" value="1"/>
</dbReference>
<dbReference type="PANTHER" id="PTHR36445">
    <property type="entry name" value="GTP CYCLOHYDROLASE MPTA"/>
    <property type="match status" value="1"/>
</dbReference>
<dbReference type="NCBIfam" id="NF010200">
    <property type="entry name" value="PRK13674.1-1"/>
    <property type="match status" value="1"/>
</dbReference>
<keyword evidence="3" id="KW-1185">Reference proteome</keyword>
<dbReference type="RefSeq" id="WP_325774808.1">
    <property type="nucleotide sequence ID" value="NZ_VTDN01000003.1"/>
</dbReference>
<proteinExistence type="predicted"/>
<dbReference type="InterPro" id="IPR003801">
    <property type="entry name" value="GTP_cyclohydrolase_FolE2/MptA"/>
</dbReference>
<evidence type="ECO:0000313" key="3">
    <source>
        <dbReference type="Proteomes" id="UP001339883"/>
    </source>
</evidence>
<organism evidence="2 3">
    <name type="scientific">Acinetobacter pollinis</name>
    <dbReference type="NCBI Taxonomy" id="2605270"/>
    <lineage>
        <taxon>Bacteria</taxon>
        <taxon>Pseudomonadati</taxon>
        <taxon>Pseudomonadota</taxon>
        <taxon>Gammaproteobacteria</taxon>
        <taxon>Moraxellales</taxon>
        <taxon>Moraxellaceae</taxon>
        <taxon>Acinetobacter</taxon>
    </lineage>
</organism>
<reference evidence="2 3" key="1">
    <citation type="submission" date="2019-08" db="EMBL/GenBank/DDBJ databases">
        <title>Five species of Acinetobacter isolated from floral nectar and animal pollinators.</title>
        <authorList>
            <person name="Hendry T.A."/>
        </authorList>
    </citation>
    <scope>NUCLEOTIDE SEQUENCE [LARGE SCALE GENOMIC DNA]</scope>
    <source>
        <strain evidence="2 3">MD18.27</strain>
    </source>
</reference>
<protein>
    <submittedName>
        <fullName evidence="2">GTP cyclohydrolase I FolE2</fullName>
    </submittedName>
</protein>
<gene>
    <name evidence="2" type="ORF">I2F25_04095</name>
</gene>
<name>A0ABU6DQX2_9GAMM</name>